<comment type="cofactor">
    <cofactor evidence="9">
        <name>[2Fe-2S] cluster</name>
        <dbReference type="ChEBI" id="CHEBI:190135"/>
    </cofactor>
</comment>
<dbReference type="InterPro" id="IPR014349">
    <property type="entry name" value="Rieske_Fe-S_prot"/>
</dbReference>
<dbReference type="PRINTS" id="PR00162">
    <property type="entry name" value="RIESKE"/>
</dbReference>
<keyword evidence="13" id="KW-1185">Reference proteome</keyword>
<reference evidence="12 13" key="1">
    <citation type="submission" date="2020-02" db="EMBL/GenBank/DDBJ databases">
        <title>Full genome sequence of Nocardioides sp. R-3366.</title>
        <authorList>
            <person name="Im W.-T."/>
        </authorList>
    </citation>
    <scope>NUCLEOTIDE SEQUENCE [LARGE SCALE GENOMIC DNA]</scope>
    <source>
        <strain evidence="12 13">R-3366</strain>
    </source>
</reference>
<dbReference type="AlphaFoldDB" id="A0A6G6WD49"/>
<dbReference type="Pfam" id="PF00355">
    <property type="entry name" value="Rieske"/>
    <property type="match status" value="1"/>
</dbReference>
<evidence type="ECO:0000256" key="3">
    <source>
        <dbReference type="ARBA" id="ARBA00022714"/>
    </source>
</evidence>
<dbReference type="InterPro" id="IPR017941">
    <property type="entry name" value="Rieske_2Fe-2S"/>
</dbReference>
<keyword evidence="4" id="KW-0479">Metal-binding</keyword>
<dbReference type="GO" id="GO:0051537">
    <property type="term" value="F:2 iron, 2 sulfur cluster binding"/>
    <property type="evidence" value="ECO:0007669"/>
    <property type="project" value="UniProtKB-KW"/>
</dbReference>
<protein>
    <recommendedName>
        <fullName evidence="2">Cytochrome bc1 complex Rieske iron-sulfur subunit</fullName>
    </recommendedName>
    <alternativeName>
        <fullName evidence="8">Cytochrome bc1 reductase complex subunit QcrA</fullName>
    </alternativeName>
</protein>
<keyword evidence="3" id="KW-0001">2Fe-2S</keyword>
<evidence type="ECO:0000313" key="13">
    <source>
        <dbReference type="Proteomes" id="UP000502996"/>
    </source>
</evidence>
<keyword evidence="7" id="KW-1015">Disulfide bond</keyword>
<dbReference type="PANTHER" id="PTHR10134">
    <property type="entry name" value="CYTOCHROME B-C1 COMPLEX SUBUNIT RIESKE, MITOCHONDRIAL"/>
    <property type="match status" value="1"/>
</dbReference>
<dbReference type="PROSITE" id="PS51318">
    <property type="entry name" value="TAT"/>
    <property type="match status" value="1"/>
</dbReference>
<dbReference type="CDD" id="cd03467">
    <property type="entry name" value="Rieske"/>
    <property type="match status" value="1"/>
</dbReference>
<dbReference type="Gene3D" id="2.102.10.10">
    <property type="entry name" value="Rieske [2Fe-2S] iron-sulphur domain"/>
    <property type="match status" value="1"/>
</dbReference>
<evidence type="ECO:0000256" key="2">
    <source>
        <dbReference type="ARBA" id="ARBA00015816"/>
    </source>
</evidence>
<dbReference type="RefSeq" id="WP_165231884.1">
    <property type="nucleotide sequence ID" value="NZ_CP049257.1"/>
</dbReference>
<dbReference type="GO" id="GO:0004497">
    <property type="term" value="F:monooxygenase activity"/>
    <property type="evidence" value="ECO:0007669"/>
    <property type="project" value="UniProtKB-ARBA"/>
</dbReference>
<evidence type="ECO:0000259" key="11">
    <source>
        <dbReference type="PROSITE" id="PS51296"/>
    </source>
</evidence>
<dbReference type="SUPFAM" id="SSF50022">
    <property type="entry name" value="ISP domain"/>
    <property type="match status" value="1"/>
</dbReference>
<keyword evidence="6" id="KW-0411">Iron-sulfur</keyword>
<name>A0A6G6WD49_9ACTN</name>
<dbReference type="InterPro" id="IPR005805">
    <property type="entry name" value="Rieske_Fe-S_prot_C"/>
</dbReference>
<evidence type="ECO:0000256" key="7">
    <source>
        <dbReference type="ARBA" id="ARBA00023157"/>
    </source>
</evidence>
<evidence type="ECO:0000313" key="12">
    <source>
        <dbReference type="EMBL" id="QIG43077.1"/>
    </source>
</evidence>
<keyword evidence="5" id="KW-0408">Iron</keyword>
<evidence type="ECO:0000256" key="1">
    <source>
        <dbReference type="ARBA" id="ARBA00002494"/>
    </source>
</evidence>
<accession>A0A6G6WD49</accession>
<dbReference type="InterPro" id="IPR006311">
    <property type="entry name" value="TAT_signal"/>
</dbReference>
<dbReference type="Proteomes" id="UP000502996">
    <property type="component" value="Chromosome"/>
</dbReference>
<evidence type="ECO:0000256" key="6">
    <source>
        <dbReference type="ARBA" id="ARBA00023014"/>
    </source>
</evidence>
<sequence length="174" mass="16746">MTSDKPSGRLSGHLSDQISRRTLGGLAAAGVGVPLLAACGSDDSGATASDPASSAAASSSAPTAASSSAAPESSAAAPGGDALASTSDIEVGGGKIFADQEVVVTQPAAGEFKCFTAVCSHQGCIVSDVKGGTINCDCHGSQYSIEDGSVVTGPATFALAEEPINVAGDSITLG</sequence>
<dbReference type="KEGG" id="nano:G5V58_10170"/>
<evidence type="ECO:0000256" key="4">
    <source>
        <dbReference type="ARBA" id="ARBA00022723"/>
    </source>
</evidence>
<dbReference type="GO" id="GO:0046872">
    <property type="term" value="F:metal ion binding"/>
    <property type="evidence" value="ECO:0007669"/>
    <property type="project" value="UniProtKB-KW"/>
</dbReference>
<organism evidence="12 13">
    <name type="scientific">Nocardioides anomalus</name>
    <dbReference type="NCBI Taxonomy" id="2712223"/>
    <lineage>
        <taxon>Bacteria</taxon>
        <taxon>Bacillati</taxon>
        <taxon>Actinomycetota</taxon>
        <taxon>Actinomycetes</taxon>
        <taxon>Propionibacteriales</taxon>
        <taxon>Nocardioidaceae</taxon>
        <taxon>Nocardioides</taxon>
    </lineage>
</organism>
<evidence type="ECO:0000256" key="9">
    <source>
        <dbReference type="ARBA" id="ARBA00034078"/>
    </source>
</evidence>
<evidence type="ECO:0000256" key="10">
    <source>
        <dbReference type="SAM" id="MobiDB-lite"/>
    </source>
</evidence>
<dbReference type="GO" id="GO:0016705">
    <property type="term" value="F:oxidoreductase activity, acting on paired donors, with incorporation or reduction of molecular oxygen"/>
    <property type="evidence" value="ECO:0007669"/>
    <property type="project" value="UniProtKB-ARBA"/>
</dbReference>
<dbReference type="GO" id="GO:0016020">
    <property type="term" value="C:membrane"/>
    <property type="evidence" value="ECO:0007669"/>
    <property type="project" value="InterPro"/>
</dbReference>
<feature type="domain" description="Rieske" evidence="11">
    <location>
        <begin position="81"/>
        <end position="173"/>
    </location>
</feature>
<evidence type="ECO:0000256" key="8">
    <source>
        <dbReference type="ARBA" id="ARBA00029586"/>
    </source>
</evidence>
<dbReference type="PROSITE" id="PS51296">
    <property type="entry name" value="RIESKE"/>
    <property type="match status" value="1"/>
</dbReference>
<dbReference type="EMBL" id="CP049257">
    <property type="protein sequence ID" value="QIG43077.1"/>
    <property type="molecule type" value="Genomic_DNA"/>
</dbReference>
<proteinExistence type="predicted"/>
<feature type="compositionally biased region" description="Low complexity" evidence="10">
    <location>
        <begin position="41"/>
        <end position="82"/>
    </location>
</feature>
<comment type="function">
    <text evidence="1">Iron-sulfur subunit of the cytochrome bc1 complex, an essential component of the respiratory electron transport chain required for ATP synthesis. The bc1 complex catalyzes the oxidation of menaquinol and the reduction of cytochrome c in the respiratory chain. The bc1 complex operates through a Q-cycle mechanism that couples electron transfer to generation of the proton gradient that drives ATP synthesis.</text>
</comment>
<gene>
    <name evidence="12" type="ORF">G5V58_10170</name>
</gene>
<dbReference type="FunFam" id="2.102.10.10:FF:000016">
    <property type="entry name" value="Nitrite reductase/ring-hydroxylating ferredoxin subunit"/>
    <property type="match status" value="1"/>
</dbReference>
<evidence type="ECO:0000256" key="5">
    <source>
        <dbReference type="ARBA" id="ARBA00023004"/>
    </source>
</evidence>
<dbReference type="InterPro" id="IPR036922">
    <property type="entry name" value="Rieske_2Fe-2S_sf"/>
</dbReference>
<feature type="region of interest" description="Disordered" evidence="10">
    <location>
        <begin position="41"/>
        <end position="84"/>
    </location>
</feature>